<dbReference type="AlphaFoldDB" id="A0AA35RK19"/>
<proteinExistence type="predicted"/>
<evidence type="ECO:0000313" key="2">
    <source>
        <dbReference type="Proteomes" id="UP001174909"/>
    </source>
</evidence>
<keyword evidence="2" id="KW-1185">Reference proteome</keyword>
<gene>
    <name evidence="1" type="ORF">GBAR_LOCUS7808</name>
</gene>
<sequence length="141" mass="15754">KIHHVQSHDYAISYIIIIKSDRLLSTHHTSRPPGGEDRYHAAERPTVVPEDAETFLFHFHGSPVEIATAGCLVPTGVCEFTSSRFPPFFLLTREHVGGTSERRHTRVPTLLGAFCTGRHKLLSVRLSLPDMSVLLASDQDR</sequence>
<comment type="caution">
    <text evidence="1">The sequence shown here is derived from an EMBL/GenBank/DDBJ whole genome shotgun (WGS) entry which is preliminary data.</text>
</comment>
<name>A0AA35RK19_GEOBA</name>
<reference evidence="1" key="1">
    <citation type="submission" date="2023-03" db="EMBL/GenBank/DDBJ databases">
        <authorList>
            <person name="Steffen K."/>
            <person name="Cardenas P."/>
        </authorList>
    </citation>
    <scope>NUCLEOTIDE SEQUENCE</scope>
</reference>
<accession>A0AA35RK19</accession>
<organism evidence="1 2">
    <name type="scientific">Geodia barretti</name>
    <name type="common">Barrett's horny sponge</name>
    <dbReference type="NCBI Taxonomy" id="519541"/>
    <lineage>
        <taxon>Eukaryota</taxon>
        <taxon>Metazoa</taxon>
        <taxon>Porifera</taxon>
        <taxon>Demospongiae</taxon>
        <taxon>Heteroscleromorpha</taxon>
        <taxon>Tetractinellida</taxon>
        <taxon>Astrophorina</taxon>
        <taxon>Geodiidae</taxon>
        <taxon>Geodia</taxon>
    </lineage>
</organism>
<protein>
    <submittedName>
        <fullName evidence="1">Uncharacterized protein</fullName>
    </submittedName>
</protein>
<dbReference type="EMBL" id="CASHTH010001164">
    <property type="protein sequence ID" value="CAI8012168.1"/>
    <property type="molecule type" value="Genomic_DNA"/>
</dbReference>
<evidence type="ECO:0000313" key="1">
    <source>
        <dbReference type="EMBL" id="CAI8012168.1"/>
    </source>
</evidence>
<dbReference type="Proteomes" id="UP001174909">
    <property type="component" value="Unassembled WGS sequence"/>
</dbReference>
<feature type="non-terminal residue" evidence="1">
    <location>
        <position position="1"/>
    </location>
</feature>